<gene>
    <name evidence="1" type="ORF">IQ31_02312</name>
</gene>
<name>A0A562MKA2_9SPHI</name>
<protein>
    <submittedName>
        <fullName evidence="1">Uncharacterized protein</fullName>
    </submittedName>
</protein>
<sequence>MKIEELSLADLKAAHDFVLQDLKELEEKAQEKGILPEKIGCYSEVKSVENKLYHQLLNLTRALK</sequence>
<evidence type="ECO:0000313" key="2">
    <source>
        <dbReference type="Proteomes" id="UP000315908"/>
    </source>
</evidence>
<accession>A0A562MKA2</accession>
<proteinExistence type="predicted"/>
<dbReference type="Proteomes" id="UP000315908">
    <property type="component" value="Unassembled WGS sequence"/>
</dbReference>
<dbReference type="RefSeq" id="WP_145328024.1">
    <property type="nucleotide sequence ID" value="NZ_VLKR01000010.1"/>
</dbReference>
<reference evidence="1 2" key="1">
    <citation type="journal article" date="2015" name="Stand. Genomic Sci.">
        <title>Genomic Encyclopedia of Bacterial and Archaeal Type Strains, Phase III: the genomes of soil and plant-associated and newly described type strains.</title>
        <authorList>
            <person name="Whitman W.B."/>
            <person name="Woyke T."/>
            <person name="Klenk H.P."/>
            <person name="Zhou Y."/>
            <person name="Lilburn T.G."/>
            <person name="Beck B.J."/>
            <person name="De Vos P."/>
            <person name="Vandamme P."/>
            <person name="Eisen J.A."/>
            <person name="Garrity G."/>
            <person name="Hugenholtz P."/>
            <person name="Kyrpides N.C."/>
        </authorList>
    </citation>
    <scope>NUCLEOTIDE SEQUENCE [LARGE SCALE GENOMIC DNA]</scope>
    <source>
        <strain evidence="1 2">CGMCC 1.6855</strain>
    </source>
</reference>
<dbReference type="EMBL" id="VLKR01000010">
    <property type="protein sequence ID" value="TWI20357.1"/>
    <property type="molecule type" value="Genomic_DNA"/>
</dbReference>
<evidence type="ECO:0000313" key="1">
    <source>
        <dbReference type="EMBL" id="TWI20357.1"/>
    </source>
</evidence>
<comment type="caution">
    <text evidence="1">The sequence shown here is derived from an EMBL/GenBank/DDBJ whole genome shotgun (WGS) entry which is preliminary data.</text>
</comment>
<dbReference type="OrthoDB" id="1453680at2"/>
<organism evidence="1 2">
    <name type="scientific">Sphingobacterium siyangense</name>
    <dbReference type="NCBI Taxonomy" id="459529"/>
    <lineage>
        <taxon>Bacteria</taxon>
        <taxon>Pseudomonadati</taxon>
        <taxon>Bacteroidota</taxon>
        <taxon>Sphingobacteriia</taxon>
        <taxon>Sphingobacteriales</taxon>
        <taxon>Sphingobacteriaceae</taxon>
        <taxon>Sphingobacterium</taxon>
    </lineage>
</organism>
<dbReference type="AlphaFoldDB" id="A0A562MKA2"/>